<dbReference type="Gene3D" id="1.10.10.1100">
    <property type="entry name" value="BFD-like [2Fe-2S]-binding domain"/>
    <property type="match status" value="1"/>
</dbReference>
<dbReference type="SUPFAM" id="SSF54373">
    <property type="entry name" value="FAD-linked reductases, C-terminal domain"/>
    <property type="match status" value="1"/>
</dbReference>
<dbReference type="PANTHER" id="PTHR42720">
    <property type="entry name" value="GLYCEROL-3-PHOSPHATE DEHYDROGENASE"/>
    <property type="match status" value="1"/>
</dbReference>
<evidence type="ECO:0000313" key="4">
    <source>
        <dbReference type="Proteomes" id="UP000664218"/>
    </source>
</evidence>
<reference evidence="3" key="1">
    <citation type="submission" date="2021-03" db="EMBL/GenBank/DDBJ databases">
        <title>Proteiniclasticum marinus sp. nov., isolated from tidal flat sediment.</title>
        <authorList>
            <person name="Namirimu T."/>
            <person name="Yang J.-A."/>
            <person name="Yang S.-H."/>
            <person name="Kim Y.-J."/>
            <person name="Kwon K.K."/>
        </authorList>
    </citation>
    <scope>NUCLEOTIDE SEQUENCE</scope>
    <source>
        <strain evidence="3">SCR006</strain>
    </source>
</reference>
<organism evidence="3 4">
    <name type="scientific">Proteiniclasticum aestuarii</name>
    <dbReference type="NCBI Taxonomy" id="2817862"/>
    <lineage>
        <taxon>Bacteria</taxon>
        <taxon>Bacillati</taxon>
        <taxon>Bacillota</taxon>
        <taxon>Clostridia</taxon>
        <taxon>Eubacteriales</taxon>
        <taxon>Clostridiaceae</taxon>
        <taxon>Proteiniclasticum</taxon>
    </lineage>
</organism>
<dbReference type="Gene3D" id="3.50.50.60">
    <property type="entry name" value="FAD/NAD(P)-binding domain"/>
    <property type="match status" value="1"/>
</dbReference>
<dbReference type="CDD" id="cd19946">
    <property type="entry name" value="GlpA-like_Fer2_BFD-like"/>
    <property type="match status" value="1"/>
</dbReference>
<feature type="domain" description="BFD-like [2Fe-2S]-binding" evidence="2">
    <location>
        <begin position="400"/>
        <end position="453"/>
    </location>
</feature>
<evidence type="ECO:0000313" key="3">
    <source>
        <dbReference type="EMBL" id="MBO1263952.1"/>
    </source>
</evidence>
<feature type="domain" description="FAD dependent oxidoreductase" evidence="1">
    <location>
        <begin position="3"/>
        <end position="355"/>
    </location>
</feature>
<dbReference type="InterPro" id="IPR052745">
    <property type="entry name" value="G3P_Oxidase/Oxidoreductase"/>
</dbReference>
<comment type="caution">
    <text evidence="3">The sequence shown here is derived from an EMBL/GenBank/DDBJ whole genome shotgun (WGS) entry which is preliminary data.</text>
</comment>
<name>A0A939KF04_9CLOT</name>
<dbReference type="Proteomes" id="UP000664218">
    <property type="component" value="Unassembled WGS sequence"/>
</dbReference>
<proteinExistence type="predicted"/>
<sequence>MYDVAIIGAGIVGASVARELSRYDLKVCLIEKENDVSEGATKANSAIVHAGYDPEEGTDMARLNVRGCHLTEVYTKELDVPYKKIGSLVVAFSEEEMEHVEMLFHRGNANGVPDQKILNREELLKMEPNIGDTAVGALYSPSAGIVGPWEFTIALTENAVVNGVELLLDTEVVDIKKEEDVFTIYTANAELDPIQTKYIVNAAGIYSDAIMNMVGEQEFKIRPRRGQYFVLDKSQGELAHHVIFQCPTALGKGILVSPTVHGNLLVGPDAEDNVERDEIGTTKERMDYIRETADKSIKGINYRESIRNFAGLRAQSDRSDFIIEEAKSVKGLINLAGIKSPGLTSAPAIAEDAAEILKNIGLEMNKKENFNPTRRQTHFMSLSPEEKAAKIKEDPKFGRIICRCENITEGEIVEAIHRPVGALTVDGVKRRVRPGMGRCQGGFCGPRVLEIISRELDLPLEDIMQDKNGSYILVGETKNRGEE</sequence>
<dbReference type="InterPro" id="IPR041854">
    <property type="entry name" value="BFD-like_2Fe2S-bd_dom_sf"/>
</dbReference>
<evidence type="ECO:0000259" key="1">
    <source>
        <dbReference type="Pfam" id="PF01266"/>
    </source>
</evidence>
<dbReference type="EMBL" id="JAFNJU010000001">
    <property type="protein sequence ID" value="MBO1263952.1"/>
    <property type="molecule type" value="Genomic_DNA"/>
</dbReference>
<dbReference type="Gene3D" id="3.30.9.10">
    <property type="entry name" value="D-Amino Acid Oxidase, subunit A, domain 2"/>
    <property type="match status" value="1"/>
</dbReference>
<keyword evidence="4" id="KW-1185">Reference proteome</keyword>
<dbReference type="InterPro" id="IPR036188">
    <property type="entry name" value="FAD/NAD-bd_sf"/>
</dbReference>
<dbReference type="InterPro" id="IPR007419">
    <property type="entry name" value="BFD-like_2Fe2S-bd_dom"/>
</dbReference>
<dbReference type="SUPFAM" id="SSF51905">
    <property type="entry name" value="FAD/NAD(P)-binding domain"/>
    <property type="match status" value="1"/>
</dbReference>
<protein>
    <submittedName>
        <fullName evidence="3">NAD(P)/FAD-dependent oxidoreductase</fullName>
    </submittedName>
</protein>
<dbReference type="InterPro" id="IPR006076">
    <property type="entry name" value="FAD-dep_OxRdtase"/>
</dbReference>
<dbReference type="RefSeq" id="WP_207598446.1">
    <property type="nucleotide sequence ID" value="NZ_JAFNJU010000001.1"/>
</dbReference>
<dbReference type="Pfam" id="PF01266">
    <property type="entry name" value="DAO"/>
    <property type="match status" value="1"/>
</dbReference>
<dbReference type="AlphaFoldDB" id="A0A939KF04"/>
<dbReference type="PANTHER" id="PTHR42720:SF1">
    <property type="entry name" value="GLYCEROL 3-PHOSPHATE OXIDASE"/>
    <property type="match status" value="1"/>
</dbReference>
<dbReference type="Pfam" id="PF04324">
    <property type="entry name" value="Fer2_BFD"/>
    <property type="match status" value="1"/>
</dbReference>
<accession>A0A939KF04</accession>
<evidence type="ECO:0000259" key="2">
    <source>
        <dbReference type="Pfam" id="PF04324"/>
    </source>
</evidence>
<gene>
    <name evidence="3" type="ORF">J3A84_02705</name>
</gene>